<evidence type="ECO:0000256" key="1">
    <source>
        <dbReference type="SAM" id="Phobius"/>
    </source>
</evidence>
<evidence type="ECO:0000313" key="3">
    <source>
        <dbReference type="Proteomes" id="UP001597112"/>
    </source>
</evidence>
<feature type="transmembrane region" description="Helical" evidence="1">
    <location>
        <begin position="49"/>
        <end position="68"/>
    </location>
</feature>
<protein>
    <recommendedName>
        <fullName evidence="4">DUF304 domain-containing protein</fullName>
    </recommendedName>
</protein>
<organism evidence="2 3">
    <name type="scientific">Ohtaekwangia kribbensis</name>
    <dbReference type="NCBI Taxonomy" id="688913"/>
    <lineage>
        <taxon>Bacteria</taxon>
        <taxon>Pseudomonadati</taxon>
        <taxon>Bacteroidota</taxon>
        <taxon>Cytophagia</taxon>
        <taxon>Cytophagales</taxon>
        <taxon>Fulvivirgaceae</taxon>
        <taxon>Ohtaekwangia</taxon>
    </lineage>
</organism>
<keyword evidence="1" id="KW-0472">Membrane</keyword>
<evidence type="ECO:0000313" key="2">
    <source>
        <dbReference type="EMBL" id="MFD0997927.1"/>
    </source>
</evidence>
<proteinExistence type="predicted"/>
<dbReference type="RefSeq" id="WP_377573737.1">
    <property type="nucleotide sequence ID" value="NZ_JBHTKA010000001.1"/>
</dbReference>
<comment type="caution">
    <text evidence="2">The sequence shown here is derived from an EMBL/GenBank/DDBJ whole genome shotgun (WGS) entry which is preliminary data.</text>
</comment>
<gene>
    <name evidence="2" type="ORF">ACFQ21_01375</name>
</gene>
<feature type="transmembrane region" description="Helical" evidence="1">
    <location>
        <begin position="80"/>
        <end position="102"/>
    </location>
</feature>
<sequence length="153" mass="17696">MKEYAYETTEFGLSDQGIHLLRSRFNYETIPFSDIESVTIEKGKELNNWAAILTFGIVLVSIAIFYILRALHVIGNQEVNVIYIEQIIIPVIPFLLGCYCLYSSTRNGTILRFRTISSKKDKFPLKEIEKKDDLAGLQQYLKDRLSTRIRINI</sequence>
<evidence type="ECO:0008006" key="4">
    <source>
        <dbReference type="Google" id="ProtNLM"/>
    </source>
</evidence>
<name>A0ABW3JVL1_9BACT</name>
<reference evidence="3" key="1">
    <citation type="journal article" date="2019" name="Int. J. Syst. Evol. Microbiol.">
        <title>The Global Catalogue of Microorganisms (GCM) 10K type strain sequencing project: providing services to taxonomists for standard genome sequencing and annotation.</title>
        <authorList>
            <consortium name="The Broad Institute Genomics Platform"/>
            <consortium name="The Broad Institute Genome Sequencing Center for Infectious Disease"/>
            <person name="Wu L."/>
            <person name="Ma J."/>
        </authorList>
    </citation>
    <scope>NUCLEOTIDE SEQUENCE [LARGE SCALE GENOMIC DNA]</scope>
    <source>
        <strain evidence="3">CCUG 58938</strain>
    </source>
</reference>
<accession>A0ABW3JVL1</accession>
<keyword evidence="1" id="KW-0812">Transmembrane</keyword>
<keyword evidence="1" id="KW-1133">Transmembrane helix</keyword>
<dbReference type="Proteomes" id="UP001597112">
    <property type="component" value="Unassembled WGS sequence"/>
</dbReference>
<dbReference type="EMBL" id="JBHTKA010000001">
    <property type="protein sequence ID" value="MFD0997927.1"/>
    <property type="molecule type" value="Genomic_DNA"/>
</dbReference>
<keyword evidence="3" id="KW-1185">Reference proteome</keyword>